<dbReference type="PIRSF" id="PIRSF010376">
    <property type="entry name" value="IspE"/>
    <property type="match status" value="1"/>
</dbReference>
<sequence length="313" mass="31894">MSLAYEEKPDFMASGSVRVRVPAKINLHLGVGPLRADGYHDLATVYQAISLYDDVHAHRSDTLALTIDGEGAGSLPLDDDNLAVRAVKALAAHTGLPAHARLHITKNIPVAGGLAGGSADCAATLVACDALWGTGLSRDELATIAATLGSDIPFLVLGGTALGTGRGEQVNPVLAAGTWHWVVGVAAGGLSTPAVYREIDRLRELGTAPDPAGSPDPLLAALRQPDPEVLAAVLANDLQAAAVSLRPQLRTTLHAGIDEGALAALVSGSGPTCLFLARDAEHANTLAASLAGRGVCRTVRTAHGPVSGARVTA</sequence>
<dbReference type="AlphaFoldDB" id="A0A8J7KRY0"/>
<dbReference type="GO" id="GO:0050515">
    <property type="term" value="F:4-(cytidine 5'-diphospho)-2-C-methyl-D-erythritol kinase activity"/>
    <property type="evidence" value="ECO:0007669"/>
    <property type="project" value="UniProtKB-UniRule"/>
</dbReference>
<dbReference type="GO" id="GO:0016114">
    <property type="term" value="P:terpenoid biosynthetic process"/>
    <property type="evidence" value="ECO:0007669"/>
    <property type="project" value="UniProtKB-UniRule"/>
</dbReference>
<comment type="similarity">
    <text evidence="1 9">Belongs to the GHMP kinase family. IspE subfamily.</text>
</comment>
<feature type="domain" description="GHMP kinase C-terminal" evidence="11">
    <location>
        <begin position="219"/>
        <end position="291"/>
    </location>
</feature>
<feature type="domain" description="GHMP kinase N-terminal" evidence="10">
    <location>
        <begin position="81"/>
        <end position="159"/>
    </location>
</feature>
<dbReference type="InterPro" id="IPR013750">
    <property type="entry name" value="GHMP_kinase_C_dom"/>
</dbReference>
<evidence type="ECO:0000256" key="9">
    <source>
        <dbReference type="HAMAP-Rule" id="MF_00061"/>
    </source>
</evidence>
<dbReference type="InterPro" id="IPR020568">
    <property type="entry name" value="Ribosomal_Su5_D2-typ_SF"/>
</dbReference>
<evidence type="ECO:0000256" key="3">
    <source>
        <dbReference type="ARBA" id="ARBA00017473"/>
    </source>
</evidence>
<dbReference type="InterPro" id="IPR014721">
    <property type="entry name" value="Ribsml_uS5_D2-typ_fold_subgr"/>
</dbReference>
<dbReference type="GO" id="GO:0005524">
    <property type="term" value="F:ATP binding"/>
    <property type="evidence" value="ECO:0007669"/>
    <property type="project" value="UniProtKB-UniRule"/>
</dbReference>
<organism evidence="12 13">
    <name type="scientific">Longispora fulva</name>
    <dbReference type="NCBI Taxonomy" id="619741"/>
    <lineage>
        <taxon>Bacteria</taxon>
        <taxon>Bacillati</taxon>
        <taxon>Actinomycetota</taxon>
        <taxon>Actinomycetes</taxon>
        <taxon>Micromonosporales</taxon>
        <taxon>Micromonosporaceae</taxon>
        <taxon>Longispora</taxon>
    </lineage>
</organism>
<comment type="catalytic activity">
    <reaction evidence="9">
        <text>4-CDP-2-C-methyl-D-erythritol + ATP = 4-CDP-2-C-methyl-D-erythritol 2-phosphate + ADP + H(+)</text>
        <dbReference type="Rhea" id="RHEA:18437"/>
        <dbReference type="ChEBI" id="CHEBI:15378"/>
        <dbReference type="ChEBI" id="CHEBI:30616"/>
        <dbReference type="ChEBI" id="CHEBI:57823"/>
        <dbReference type="ChEBI" id="CHEBI:57919"/>
        <dbReference type="ChEBI" id="CHEBI:456216"/>
        <dbReference type="EC" id="2.7.1.148"/>
    </reaction>
</comment>
<dbReference type="NCBIfam" id="TIGR00154">
    <property type="entry name" value="ispE"/>
    <property type="match status" value="1"/>
</dbReference>
<dbReference type="SUPFAM" id="SSF55060">
    <property type="entry name" value="GHMP Kinase, C-terminal domain"/>
    <property type="match status" value="1"/>
</dbReference>
<keyword evidence="4 9" id="KW-0808">Transferase</keyword>
<dbReference type="GO" id="GO:0019288">
    <property type="term" value="P:isopentenyl diphosphate biosynthetic process, methylerythritol 4-phosphate pathway"/>
    <property type="evidence" value="ECO:0007669"/>
    <property type="project" value="UniProtKB-UniRule"/>
</dbReference>
<dbReference type="InterPro" id="IPR036554">
    <property type="entry name" value="GHMP_kinase_C_sf"/>
</dbReference>
<dbReference type="Pfam" id="PF08544">
    <property type="entry name" value="GHMP_kinases_C"/>
    <property type="match status" value="1"/>
</dbReference>
<evidence type="ECO:0000259" key="10">
    <source>
        <dbReference type="Pfam" id="PF00288"/>
    </source>
</evidence>
<feature type="active site" evidence="9">
    <location>
        <position position="151"/>
    </location>
</feature>
<dbReference type="UniPathway" id="UPA00056">
    <property type="reaction ID" value="UER00094"/>
</dbReference>
<keyword evidence="9" id="KW-0414">Isoprene biosynthesis</keyword>
<dbReference type="NCBIfam" id="NF002870">
    <property type="entry name" value="PRK03188.1"/>
    <property type="match status" value="1"/>
</dbReference>
<reference evidence="12" key="1">
    <citation type="submission" date="2020-11" db="EMBL/GenBank/DDBJ databases">
        <title>Sequencing the genomes of 1000 actinobacteria strains.</title>
        <authorList>
            <person name="Klenk H.-P."/>
        </authorList>
    </citation>
    <scope>NUCLEOTIDE SEQUENCE</scope>
    <source>
        <strain evidence="12">DSM 45356</strain>
    </source>
</reference>
<dbReference type="Gene3D" id="3.30.70.890">
    <property type="entry name" value="GHMP kinase, C-terminal domain"/>
    <property type="match status" value="1"/>
</dbReference>
<dbReference type="HAMAP" id="MF_00061">
    <property type="entry name" value="IspE"/>
    <property type="match status" value="1"/>
</dbReference>
<keyword evidence="6 9" id="KW-0418">Kinase</keyword>
<evidence type="ECO:0000256" key="5">
    <source>
        <dbReference type="ARBA" id="ARBA00022741"/>
    </source>
</evidence>
<evidence type="ECO:0000256" key="2">
    <source>
        <dbReference type="ARBA" id="ARBA00012052"/>
    </source>
</evidence>
<dbReference type="Proteomes" id="UP000622552">
    <property type="component" value="Unassembled WGS sequence"/>
</dbReference>
<evidence type="ECO:0000313" key="13">
    <source>
        <dbReference type="Proteomes" id="UP000622552"/>
    </source>
</evidence>
<name>A0A8J7KRY0_9ACTN</name>
<dbReference type="SUPFAM" id="SSF54211">
    <property type="entry name" value="Ribosomal protein S5 domain 2-like"/>
    <property type="match status" value="1"/>
</dbReference>
<dbReference type="EC" id="2.7.1.148" evidence="2 9"/>
<keyword evidence="5 9" id="KW-0547">Nucleotide-binding</keyword>
<comment type="function">
    <text evidence="9">Catalyzes the phosphorylation of the position 2 hydroxy group of 4-diphosphocytidyl-2C-methyl-D-erythritol.</text>
</comment>
<dbReference type="PANTHER" id="PTHR43527">
    <property type="entry name" value="4-DIPHOSPHOCYTIDYL-2-C-METHYL-D-ERYTHRITOL KINASE, CHLOROPLASTIC"/>
    <property type="match status" value="1"/>
</dbReference>
<comment type="caution">
    <text evidence="12">The sequence shown here is derived from an EMBL/GenBank/DDBJ whole genome shotgun (WGS) entry which is preliminary data.</text>
</comment>
<evidence type="ECO:0000256" key="6">
    <source>
        <dbReference type="ARBA" id="ARBA00022777"/>
    </source>
</evidence>
<evidence type="ECO:0000259" key="11">
    <source>
        <dbReference type="Pfam" id="PF08544"/>
    </source>
</evidence>
<gene>
    <name evidence="9" type="primary">ispE</name>
    <name evidence="12" type="ORF">IW245_005196</name>
</gene>
<dbReference type="InterPro" id="IPR004424">
    <property type="entry name" value="IspE"/>
</dbReference>
<evidence type="ECO:0000256" key="8">
    <source>
        <dbReference type="ARBA" id="ARBA00032554"/>
    </source>
</evidence>
<evidence type="ECO:0000256" key="1">
    <source>
        <dbReference type="ARBA" id="ARBA00009684"/>
    </source>
</evidence>
<dbReference type="Gene3D" id="3.30.230.10">
    <property type="match status" value="1"/>
</dbReference>
<dbReference type="InterPro" id="IPR006204">
    <property type="entry name" value="GHMP_kinase_N_dom"/>
</dbReference>
<evidence type="ECO:0000256" key="4">
    <source>
        <dbReference type="ARBA" id="ARBA00022679"/>
    </source>
</evidence>
<comment type="pathway">
    <text evidence="9">Isoprenoid biosynthesis; isopentenyl diphosphate biosynthesis via DXP pathway; isopentenyl diphosphate from 1-deoxy-D-xylulose 5-phosphate: step 3/6.</text>
</comment>
<evidence type="ECO:0000313" key="12">
    <source>
        <dbReference type="EMBL" id="MBG6139002.1"/>
    </source>
</evidence>
<dbReference type="EMBL" id="JADOUF010000001">
    <property type="protein sequence ID" value="MBG6139002.1"/>
    <property type="molecule type" value="Genomic_DNA"/>
</dbReference>
<dbReference type="PANTHER" id="PTHR43527:SF2">
    <property type="entry name" value="4-DIPHOSPHOCYTIDYL-2-C-METHYL-D-ERYTHRITOL KINASE, CHLOROPLASTIC"/>
    <property type="match status" value="1"/>
</dbReference>
<evidence type="ECO:0000256" key="7">
    <source>
        <dbReference type="ARBA" id="ARBA00022840"/>
    </source>
</evidence>
<protein>
    <recommendedName>
        <fullName evidence="3 9">4-diphosphocytidyl-2-C-methyl-D-erythritol kinase</fullName>
        <shortName evidence="9">CMK</shortName>
        <ecNumber evidence="2 9">2.7.1.148</ecNumber>
    </recommendedName>
    <alternativeName>
        <fullName evidence="8 9">4-(cytidine-5'-diphospho)-2-C-methyl-D-erythritol kinase</fullName>
    </alternativeName>
</protein>
<dbReference type="Pfam" id="PF00288">
    <property type="entry name" value="GHMP_kinases_N"/>
    <property type="match status" value="1"/>
</dbReference>
<accession>A0A8J7KRY0</accession>
<keyword evidence="13" id="KW-1185">Reference proteome</keyword>
<proteinExistence type="inferred from homology"/>
<feature type="binding site" evidence="9">
    <location>
        <begin position="109"/>
        <end position="119"/>
    </location>
    <ligand>
        <name>ATP</name>
        <dbReference type="ChEBI" id="CHEBI:30616"/>
    </ligand>
</feature>
<keyword evidence="7 9" id="KW-0067">ATP-binding</keyword>
<feature type="active site" evidence="9">
    <location>
        <position position="24"/>
    </location>
</feature>